<dbReference type="Gene3D" id="2.60.98.20">
    <property type="entry name" value="Flagellar hook protein FlgE"/>
    <property type="match status" value="1"/>
</dbReference>
<dbReference type="InterPro" id="IPR010930">
    <property type="entry name" value="Flg_bb/hook_C_dom"/>
</dbReference>
<comment type="caution">
    <text evidence="10">The sequence shown here is derived from an EMBL/GenBank/DDBJ whole genome shotgun (WGS) entry which is preliminary data.</text>
</comment>
<dbReference type="InterPro" id="IPR019776">
    <property type="entry name" value="Flagellar_basal_body_rod_CS"/>
</dbReference>
<dbReference type="Pfam" id="PF07559">
    <property type="entry name" value="FlgE_D2"/>
    <property type="match status" value="1"/>
</dbReference>
<dbReference type="InterPro" id="IPR053967">
    <property type="entry name" value="LlgE_F_G-like_D1"/>
</dbReference>
<dbReference type="Proteomes" id="UP000295375">
    <property type="component" value="Unassembled WGS sequence"/>
</dbReference>
<dbReference type="InterPro" id="IPR037925">
    <property type="entry name" value="FlgE/F/G-like"/>
</dbReference>
<dbReference type="AlphaFoldDB" id="A0A4R6UNC1"/>
<dbReference type="GO" id="GO:0009425">
    <property type="term" value="C:bacterial-type flagellum basal body"/>
    <property type="evidence" value="ECO:0007669"/>
    <property type="project" value="UniProtKB-SubCell"/>
</dbReference>
<evidence type="ECO:0000256" key="2">
    <source>
        <dbReference type="ARBA" id="ARBA00009677"/>
    </source>
</evidence>
<dbReference type="GO" id="GO:0009424">
    <property type="term" value="C:bacterial-type flagellum hook"/>
    <property type="evidence" value="ECO:0007669"/>
    <property type="project" value="TreeGrafter"/>
</dbReference>
<sequence length="430" mass="44544">MSFNTALSGLNAAQSDLSVTSNNIANVNTTGFKESRAQFGDIFATSALGSARTAIGSGVLLSSVSQQFAQGNLNFTNNTLDMAVSGEGFFVLTPNLTSSERIYTRAGAFGVDNNGFVVNASGQVLQAFPVNPDGSVTATSLFSTIPLQLPQTAGTPSLTSEVEIGTNLSASANGLNVNSFDPLQPTTFSSSTSLSFFDSLGQTHIGTFHFVKDQATPNSWAVYYSVDGNPVDIAGGTAGAGGQLYGRLTFDNNGNLQSSVPAAPLGIFTTAPLGFTNGADPAQTLTLDFGSNTTTQYASPFIVNTLSQDGFGVGRLTGINISDTGVVRATFSNGQSEALGKVALARFPNNQGLNQLGNTNWAETIDSGTAIAGEAGTSNFGLVRSGALESSNVDLTRELVDLITAQRNFQANARSIETSNAITQTIVQIR</sequence>
<feature type="domain" description="Flagellar basal-body/hook protein C-terminal" evidence="7">
    <location>
        <begin position="384"/>
        <end position="429"/>
    </location>
</feature>
<organism evidence="10 11">
    <name type="scientific">Permianibacter aggregans</name>
    <dbReference type="NCBI Taxonomy" id="1510150"/>
    <lineage>
        <taxon>Bacteria</taxon>
        <taxon>Pseudomonadati</taxon>
        <taxon>Pseudomonadota</taxon>
        <taxon>Gammaproteobacteria</taxon>
        <taxon>Pseudomonadales</taxon>
        <taxon>Pseudomonadaceae</taxon>
        <taxon>Permianibacter</taxon>
    </lineage>
</organism>
<dbReference type="NCBIfam" id="NF004238">
    <property type="entry name" value="PRK05682.1-1"/>
    <property type="match status" value="1"/>
</dbReference>
<keyword evidence="10" id="KW-0969">Cilium</keyword>
<dbReference type="Pfam" id="PF00460">
    <property type="entry name" value="Flg_bb_rod"/>
    <property type="match status" value="1"/>
</dbReference>
<feature type="domain" description="Flagellar hook protein FlgE D2" evidence="8">
    <location>
        <begin position="178"/>
        <end position="311"/>
    </location>
</feature>
<dbReference type="SUPFAM" id="SSF117143">
    <property type="entry name" value="Flagellar hook protein flgE"/>
    <property type="match status" value="1"/>
</dbReference>
<keyword evidence="4 5" id="KW-0975">Bacterial flagellum</keyword>
<evidence type="ECO:0000256" key="1">
    <source>
        <dbReference type="ARBA" id="ARBA00004117"/>
    </source>
</evidence>
<gene>
    <name evidence="10" type="ORF">EV696_10660</name>
</gene>
<dbReference type="OrthoDB" id="8578401at2"/>
<accession>A0A4R6UNC1</accession>
<dbReference type="Pfam" id="PF22692">
    <property type="entry name" value="LlgE_F_G_D1"/>
    <property type="match status" value="1"/>
</dbReference>
<dbReference type="Pfam" id="PF06429">
    <property type="entry name" value="Flg_bbr_C"/>
    <property type="match status" value="1"/>
</dbReference>
<dbReference type="NCBIfam" id="TIGR03506">
    <property type="entry name" value="FlgEFG_subfam"/>
    <property type="match status" value="1"/>
</dbReference>
<dbReference type="InterPro" id="IPR001444">
    <property type="entry name" value="Flag_bb_rod_N"/>
</dbReference>
<feature type="domain" description="Flagellar hook protein FlgE/F/G-like D1" evidence="9">
    <location>
        <begin position="83"/>
        <end position="151"/>
    </location>
</feature>
<dbReference type="PANTHER" id="PTHR30435">
    <property type="entry name" value="FLAGELLAR PROTEIN"/>
    <property type="match status" value="1"/>
</dbReference>
<name>A0A4R6UNC1_9GAMM</name>
<dbReference type="PROSITE" id="PS00588">
    <property type="entry name" value="FLAGELLA_BB_ROD"/>
    <property type="match status" value="1"/>
</dbReference>
<reference evidence="10 11" key="1">
    <citation type="submission" date="2019-03" db="EMBL/GenBank/DDBJ databases">
        <title>Genomic Encyclopedia of Type Strains, Phase IV (KMG-IV): sequencing the most valuable type-strain genomes for metagenomic binning, comparative biology and taxonomic classification.</title>
        <authorList>
            <person name="Goeker M."/>
        </authorList>
    </citation>
    <scope>NUCLEOTIDE SEQUENCE [LARGE SCALE GENOMIC DNA]</scope>
    <source>
        <strain evidence="10 11">DSM 103792</strain>
    </source>
</reference>
<comment type="subcellular location">
    <subcellularLocation>
        <location evidence="1 5">Bacterial flagellum basal body</location>
    </subcellularLocation>
</comment>
<feature type="domain" description="Flagellar basal body rod protein N-terminal" evidence="6">
    <location>
        <begin position="3"/>
        <end position="33"/>
    </location>
</feature>
<dbReference type="GO" id="GO:0005829">
    <property type="term" value="C:cytosol"/>
    <property type="evidence" value="ECO:0007669"/>
    <property type="project" value="TreeGrafter"/>
</dbReference>
<proteinExistence type="inferred from homology"/>
<protein>
    <recommendedName>
        <fullName evidence="3 5">Flagellar hook protein FlgE</fullName>
    </recommendedName>
</protein>
<evidence type="ECO:0000256" key="4">
    <source>
        <dbReference type="ARBA" id="ARBA00023143"/>
    </source>
</evidence>
<keyword evidence="10" id="KW-0966">Cell projection</keyword>
<evidence type="ECO:0000313" key="11">
    <source>
        <dbReference type="Proteomes" id="UP000295375"/>
    </source>
</evidence>
<dbReference type="RefSeq" id="WP_133589745.1">
    <property type="nucleotide sequence ID" value="NZ_CP037953.1"/>
</dbReference>
<dbReference type="InterPro" id="IPR037058">
    <property type="entry name" value="Falgellar_hook_FlgE_sf"/>
</dbReference>
<dbReference type="InterPro" id="IPR020013">
    <property type="entry name" value="Flagellar_FlgE/F/G"/>
</dbReference>
<evidence type="ECO:0000259" key="9">
    <source>
        <dbReference type="Pfam" id="PF22692"/>
    </source>
</evidence>
<dbReference type="EMBL" id="SNYM01000006">
    <property type="protein sequence ID" value="TDQ48620.1"/>
    <property type="molecule type" value="Genomic_DNA"/>
</dbReference>
<evidence type="ECO:0000256" key="5">
    <source>
        <dbReference type="RuleBase" id="RU362116"/>
    </source>
</evidence>
<evidence type="ECO:0000259" key="6">
    <source>
        <dbReference type="Pfam" id="PF00460"/>
    </source>
</evidence>
<evidence type="ECO:0000313" key="10">
    <source>
        <dbReference type="EMBL" id="TDQ48620.1"/>
    </source>
</evidence>
<comment type="similarity">
    <text evidence="2 5">Belongs to the flagella basal body rod proteins family.</text>
</comment>
<dbReference type="GO" id="GO:0071978">
    <property type="term" value="P:bacterial-type flagellum-dependent swarming motility"/>
    <property type="evidence" value="ECO:0007669"/>
    <property type="project" value="TreeGrafter"/>
</dbReference>
<keyword evidence="10" id="KW-0282">Flagellum</keyword>
<keyword evidence="11" id="KW-1185">Reference proteome</keyword>
<dbReference type="PANTHER" id="PTHR30435:SF1">
    <property type="entry name" value="FLAGELLAR HOOK PROTEIN FLGE"/>
    <property type="match status" value="1"/>
</dbReference>
<dbReference type="NCBIfam" id="NF004240">
    <property type="entry name" value="PRK05682.1-4"/>
    <property type="match status" value="1"/>
</dbReference>
<evidence type="ECO:0000259" key="8">
    <source>
        <dbReference type="Pfam" id="PF07559"/>
    </source>
</evidence>
<comment type="function">
    <text evidence="5">A flexible structure which links the flagellar filament to the drive apparatus in the basal body.</text>
</comment>
<dbReference type="InterPro" id="IPR011491">
    <property type="entry name" value="FlgE_D2"/>
</dbReference>
<evidence type="ECO:0000259" key="7">
    <source>
        <dbReference type="Pfam" id="PF06429"/>
    </source>
</evidence>
<evidence type="ECO:0000256" key="3">
    <source>
        <dbReference type="ARBA" id="ARBA00019015"/>
    </source>
</evidence>